<protein>
    <submittedName>
        <fullName evidence="2">3'-5' exonuclease</fullName>
    </submittedName>
</protein>
<dbReference type="SMART" id="SM00479">
    <property type="entry name" value="EXOIII"/>
    <property type="match status" value="1"/>
</dbReference>
<keyword evidence="2" id="KW-0540">Nuclease</keyword>
<dbReference type="NCBIfam" id="NF006601">
    <property type="entry name" value="PRK09145.1"/>
    <property type="match status" value="1"/>
</dbReference>
<dbReference type="GO" id="GO:0003677">
    <property type="term" value="F:DNA binding"/>
    <property type="evidence" value="ECO:0007669"/>
    <property type="project" value="InterPro"/>
</dbReference>
<evidence type="ECO:0000313" key="5">
    <source>
        <dbReference type="Proteomes" id="UP000472839"/>
    </source>
</evidence>
<proteinExistence type="predicted"/>
<dbReference type="InterPro" id="IPR013520">
    <property type="entry name" value="Ribonucl_H"/>
</dbReference>
<evidence type="ECO:0000313" key="4">
    <source>
        <dbReference type="Proteomes" id="UP000461010"/>
    </source>
</evidence>
<dbReference type="PANTHER" id="PTHR30231">
    <property type="entry name" value="DNA POLYMERASE III SUBUNIT EPSILON"/>
    <property type="match status" value="1"/>
</dbReference>
<comment type="caution">
    <text evidence="2">The sequence shown here is derived from an EMBL/GenBank/DDBJ whole genome shotgun (WGS) entry which is preliminary data.</text>
</comment>
<dbReference type="SUPFAM" id="SSF53098">
    <property type="entry name" value="Ribonuclease H-like"/>
    <property type="match status" value="1"/>
</dbReference>
<dbReference type="Proteomes" id="UP000472839">
    <property type="component" value="Unassembled WGS sequence"/>
</dbReference>
<dbReference type="InterPro" id="IPR012337">
    <property type="entry name" value="RNaseH-like_sf"/>
</dbReference>
<dbReference type="PANTHER" id="PTHR30231:SF7">
    <property type="entry name" value="BLR4117 PROTEIN"/>
    <property type="match status" value="1"/>
</dbReference>
<dbReference type="EMBL" id="WFKJ01000041">
    <property type="protein sequence ID" value="KAB7889045.1"/>
    <property type="molecule type" value="Genomic_DNA"/>
</dbReference>
<evidence type="ECO:0000313" key="2">
    <source>
        <dbReference type="EMBL" id="KAB7886333.1"/>
    </source>
</evidence>
<keyword evidence="2" id="KW-0269">Exonuclease</keyword>
<dbReference type="InterPro" id="IPR036397">
    <property type="entry name" value="RNaseH_sf"/>
</dbReference>
<keyword evidence="4" id="KW-1185">Reference proteome</keyword>
<reference evidence="4 5" key="1">
    <citation type="submission" date="2019-10" db="EMBL/GenBank/DDBJ databases">
        <title>Poseidonibacter ostreae sp. nov., isolated from the gut of the Ostrea denselamellosa.</title>
        <authorList>
            <person name="Choi A."/>
        </authorList>
    </citation>
    <scope>NUCLEOTIDE SEQUENCE [LARGE SCALE GENOMIC DNA]</scope>
    <source>
        <strain evidence="2 5">SJOD-M-33</strain>
        <strain evidence="3 4">SJOD-M-5</strain>
    </source>
</reference>
<dbReference type="AlphaFoldDB" id="A0A6L4WRN3"/>
<keyword evidence="2" id="KW-0378">Hydrolase</keyword>
<dbReference type="Proteomes" id="UP000461010">
    <property type="component" value="Unassembled WGS sequence"/>
</dbReference>
<feature type="domain" description="Exonuclease" evidence="1">
    <location>
        <begin position="30"/>
        <end position="203"/>
    </location>
</feature>
<dbReference type="EMBL" id="WFKK01000043">
    <property type="protein sequence ID" value="KAB7886333.1"/>
    <property type="molecule type" value="Genomic_DNA"/>
</dbReference>
<dbReference type="NCBIfam" id="TIGR00573">
    <property type="entry name" value="dnaq"/>
    <property type="match status" value="1"/>
</dbReference>
<dbReference type="GO" id="GO:0003887">
    <property type="term" value="F:DNA-directed DNA polymerase activity"/>
    <property type="evidence" value="ECO:0007669"/>
    <property type="project" value="InterPro"/>
</dbReference>
<dbReference type="CDD" id="cd06127">
    <property type="entry name" value="DEDDh"/>
    <property type="match status" value="1"/>
</dbReference>
<gene>
    <name evidence="3" type="ORF">GBG18_11845</name>
    <name evidence="2" type="ORF">GBG19_12450</name>
</gene>
<dbReference type="GO" id="GO:0006260">
    <property type="term" value="P:DNA replication"/>
    <property type="evidence" value="ECO:0007669"/>
    <property type="project" value="InterPro"/>
</dbReference>
<dbReference type="GO" id="GO:0008408">
    <property type="term" value="F:3'-5' exonuclease activity"/>
    <property type="evidence" value="ECO:0007669"/>
    <property type="project" value="TreeGrafter"/>
</dbReference>
<evidence type="ECO:0000313" key="3">
    <source>
        <dbReference type="EMBL" id="KAB7889045.1"/>
    </source>
</evidence>
<dbReference type="GO" id="GO:0005829">
    <property type="term" value="C:cytosol"/>
    <property type="evidence" value="ECO:0007669"/>
    <property type="project" value="TreeGrafter"/>
</dbReference>
<dbReference type="InterPro" id="IPR006054">
    <property type="entry name" value="DnaQ"/>
</dbReference>
<sequence length="206" mass="23972">MFKSISNYFNKKNLRDEKYAYLFDKTDLDEYVCFDCETTGLDPKVDDIISIGAVIIKDNTIVSSKKFVKFVKPKTKLQAEAIKIHHIRECDLEEAEDIDDVIEEFIDYIGNRTLVGYYLEFDIAMINKYLKPKLGITLPNKTHEVSAIYYDYKIEKIPQGNIDLRFDTIMQDLEIPIMGKHDAYNDALMTSLIFIKLKNFPKVKIS</sequence>
<name>A0A6L4WRN3_9BACT</name>
<organism evidence="2 5">
    <name type="scientific">Poseidonibacter ostreae</name>
    <dbReference type="NCBI Taxonomy" id="2654171"/>
    <lineage>
        <taxon>Bacteria</taxon>
        <taxon>Pseudomonadati</taxon>
        <taxon>Campylobacterota</taxon>
        <taxon>Epsilonproteobacteria</taxon>
        <taxon>Campylobacterales</taxon>
        <taxon>Arcobacteraceae</taxon>
        <taxon>Poseidonibacter</taxon>
    </lineage>
</organism>
<accession>A0A6L4WRN3</accession>
<dbReference type="Pfam" id="PF00929">
    <property type="entry name" value="RNase_T"/>
    <property type="match status" value="1"/>
</dbReference>
<evidence type="ECO:0000259" key="1">
    <source>
        <dbReference type="SMART" id="SM00479"/>
    </source>
</evidence>
<dbReference type="Gene3D" id="3.30.420.10">
    <property type="entry name" value="Ribonuclease H-like superfamily/Ribonuclease H"/>
    <property type="match status" value="1"/>
</dbReference>
<dbReference type="RefSeq" id="WP_152191336.1">
    <property type="nucleotide sequence ID" value="NZ_WFKI01000049.1"/>
</dbReference>